<feature type="chain" id="PRO_5043561709" description="RxLR effector candidate protein" evidence="2">
    <location>
        <begin position="22"/>
        <end position="323"/>
    </location>
</feature>
<feature type="compositionally biased region" description="Basic and acidic residues" evidence="1">
    <location>
        <begin position="234"/>
        <end position="270"/>
    </location>
</feature>
<proteinExistence type="predicted"/>
<name>A0AAV1VLU7_9STRA</name>
<organism evidence="3 4">
    <name type="scientific">Peronospora matthiolae</name>
    <dbReference type="NCBI Taxonomy" id="2874970"/>
    <lineage>
        <taxon>Eukaryota</taxon>
        <taxon>Sar</taxon>
        <taxon>Stramenopiles</taxon>
        <taxon>Oomycota</taxon>
        <taxon>Peronosporomycetes</taxon>
        <taxon>Peronosporales</taxon>
        <taxon>Peronosporaceae</taxon>
        <taxon>Peronospora</taxon>
    </lineage>
</organism>
<feature type="region of interest" description="Disordered" evidence="1">
    <location>
        <begin position="21"/>
        <end position="43"/>
    </location>
</feature>
<sequence>MRPHFTVALLAVSLVATMDKAERLRRPSSPPNRKSGDDSAQGHVRGALTTDEERGANTLFLNAAASQVSHLRERGQLVAWFQPQEAVKGTMGDQELLRFWENYLNLVKPDNFRGIQELVEVDGLLGFASTIARLKRGSESVKAIASRMEKRLFYMWLCQGTTPELLSNELKLDIDDVLLNTPAFAMLKSYEKFLAISDLQEIQAANLLTYKRPVSDELNDLRLPSDADNDLRLLSEREHDFDNNPRKRERESDDDLRILSEHEHESDNNPRKRGRGFDVNPSKRMRGFDENPSKRMRESDDNLSKRMRESDDNLSKRMRGLIV</sequence>
<feature type="signal peptide" evidence="2">
    <location>
        <begin position="1"/>
        <end position="21"/>
    </location>
</feature>
<dbReference type="Proteomes" id="UP001162060">
    <property type="component" value="Unassembled WGS sequence"/>
</dbReference>
<comment type="caution">
    <text evidence="3">The sequence shown here is derived from an EMBL/GenBank/DDBJ whole genome shotgun (WGS) entry which is preliminary data.</text>
</comment>
<feature type="compositionally biased region" description="Basic and acidic residues" evidence="1">
    <location>
        <begin position="286"/>
        <end position="315"/>
    </location>
</feature>
<dbReference type="AlphaFoldDB" id="A0AAV1VLU7"/>
<protein>
    <recommendedName>
        <fullName evidence="5">RxLR effector candidate protein</fullName>
    </recommendedName>
</protein>
<evidence type="ECO:0000313" key="4">
    <source>
        <dbReference type="Proteomes" id="UP001162060"/>
    </source>
</evidence>
<evidence type="ECO:0000256" key="2">
    <source>
        <dbReference type="SAM" id="SignalP"/>
    </source>
</evidence>
<evidence type="ECO:0000313" key="3">
    <source>
        <dbReference type="EMBL" id="CAK7947279.1"/>
    </source>
</evidence>
<evidence type="ECO:0000256" key="1">
    <source>
        <dbReference type="SAM" id="MobiDB-lite"/>
    </source>
</evidence>
<keyword evidence="2" id="KW-0732">Signal</keyword>
<accession>A0AAV1VLU7</accession>
<gene>
    <name evidence="3" type="ORF">PM001_LOCUS32429</name>
</gene>
<evidence type="ECO:0008006" key="5">
    <source>
        <dbReference type="Google" id="ProtNLM"/>
    </source>
</evidence>
<dbReference type="EMBL" id="CAKLBY020000378">
    <property type="protein sequence ID" value="CAK7947279.1"/>
    <property type="molecule type" value="Genomic_DNA"/>
</dbReference>
<feature type="region of interest" description="Disordered" evidence="1">
    <location>
        <begin position="234"/>
        <end position="323"/>
    </location>
</feature>
<reference evidence="3" key="1">
    <citation type="submission" date="2024-01" db="EMBL/GenBank/DDBJ databases">
        <authorList>
            <person name="Webb A."/>
        </authorList>
    </citation>
    <scope>NUCLEOTIDE SEQUENCE</scope>
    <source>
        <strain evidence="3">Pm1</strain>
    </source>
</reference>